<protein>
    <submittedName>
        <fullName evidence="8">Amino acid permease-associated region</fullName>
    </submittedName>
</protein>
<evidence type="ECO:0000256" key="7">
    <source>
        <dbReference type="SAM" id="Phobius"/>
    </source>
</evidence>
<dbReference type="PANTHER" id="PTHR42770:SF7">
    <property type="entry name" value="MEMBRANE PROTEIN"/>
    <property type="match status" value="1"/>
</dbReference>
<gene>
    <name evidence="8" type="ORF">CfE428DRAFT_4929</name>
</gene>
<dbReference type="Proteomes" id="UP000005824">
    <property type="component" value="Unassembled WGS sequence"/>
</dbReference>
<name>B4D7L4_9BACT</name>
<dbReference type="Pfam" id="PF13520">
    <property type="entry name" value="AA_permease_2"/>
    <property type="match status" value="2"/>
</dbReference>
<proteinExistence type="predicted"/>
<dbReference type="GO" id="GO:0005886">
    <property type="term" value="C:plasma membrane"/>
    <property type="evidence" value="ECO:0007669"/>
    <property type="project" value="UniProtKB-SubCell"/>
</dbReference>
<evidence type="ECO:0000256" key="4">
    <source>
        <dbReference type="ARBA" id="ARBA00022989"/>
    </source>
</evidence>
<accession>B4D7L4</accession>
<organism evidence="8 9">
    <name type="scientific">Chthoniobacter flavus Ellin428</name>
    <dbReference type="NCBI Taxonomy" id="497964"/>
    <lineage>
        <taxon>Bacteria</taxon>
        <taxon>Pseudomonadati</taxon>
        <taxon>Verrucomicrobiota</taxon>
        <taxon>Spartobacteria</taxon>
        <taxon>Chthoniobacterales</taxon>
        <taxon>Chthoniobacteraceae</taxon>
        <taxon>Chthoniobacter</taxon>
    </lineage>
</organism>
<dbReference type="InterPro" id="IPR050367">
    <property type="entry name" value="APC_superfamily"/>
</dbReference>
<feature type="transmembrane region" description="Helical" evidence="7">
    <location>
        <begin position="113"/>
        <end position="134"/>
    </location>
</feature>
<feature type="transmembrane region" description="Helical" evidence="7">
    <location>
        <begin position="180"/>
        <end position="199"/>
    </location>
</feature>
<evidence type="ECO:0000313" key="8">
    <source>
        <dbReference type="EMBL" id="EDY17631.1"/>
    </source>
</evidence>
<feature type="transmembrane region" description="Helical" evidence="7">
    <location>
        <begin position="620"/>
        <end position="639"/>
    </location>
</feature>
<dbReference type="RefSeq" id="WP_006982250.1">
    <property type="nucleotide sequence ID" value="NZ_ABVL01000018.1"/>
</dbReference>
<dbReference type="Gene3D" id="1.20.1740.10">
    <property type="entry name" value="Amino acid/polyamine transporter I"/>
    <property type="match status" value="2"/>
</dbReference>
<keyword evidence="3 7" id="KW-0812">Transmembrane</keyword>
<evidence type="ECO:0000256" key="6">
    <source>
        <dbReference type="SAM" id="MobiDB-lite"/>
    </source>
</evidence>
<feature type="transmembrane region" description="Helical" evidence="7">
    <location>
        <begin position="382"/>
        <end position="402"/>
    </location>
</feature>
<feature type="transmembrane region" description="Helical" evidence="7">
    <location>
        <begin position="441"/>
        <end position="463"/>
    </location>
</feature>
<feature type="transmembrane region" description="Helical" evidence="7">
    <location>
        <begin position="496"/>
        <end position="518"/>
    </location>
</feature>
<dbReference type="FunCoup" id="B4D7L4">
    <property type="interactions" value="132"/>
</dbReference>
<evidence type="ECO:0000256" key="3">
    <source>
        <dbReference type="ARBA" id="ARBA00022692"/>
    </source>
</evidence>
<sequence>MSQPKPAPTTGTLGLTGLTMNAMALIAPGAFLWLTFQIQSLYGAPLAGQSMWFGILAALLLCFATAYSYAELSKIYPGAGSSYLYAEQAFIGKTKAYKFARIAKFFTGWASHLYYWVYPGCMVGVTAILGGYLLNQFFPDTFAGNYNSPLFMILFCIVFAFGVAYIAYRGVTGTTGVNTAINVIQITALLVFTVIAIAYRVQHKDGDKGLHLSGGVPVAYQVDTTNVLDDKGKPVQDAWADTPPTPKVDDKGQPIWKQQDRVVTKEDIANTAIPLPEGIAEGDPYPVLQKDKDGKLILKDGKAIAVDFTVSYKAADAVTGAGTDKDPTTFNGHVSAASVVAPHSFNYIFIQACIAILILVGFESVTAMGEEAKNAKRDVPRAVLLSLAVQGCFCYFLEYFAANYFLHNGYTMPNAAASGAPIGDMMVIVGTWLFGSYKIGRIFMLVQAATVFLALIGTTLSCLSTGARVTYAMGRDGEVGSHFGLLHDKTASPHRAIWTLAALSAVLGIVTVIVYLGGTSPGALDPKYHNFWYSFLMFDPASYAKLPNTLVIVTLISNFGTFLLYMTTCLITIVAFKEHNSFHGFKHVVIPIFGLLANLACMLFYLIGPFTVAGMSWKEPYIALGVAALWGLYGVFYFVTSSKKKAKSIYVEAPAVAARA</sequence>
<evidence type="ECO:0000256" key="5">
    <source>
        <dbReference type="ARBA" id="ARBA00023136"/>
    </source>
</evidence>
<dbReference type="InterPro" id="IPR002293">
    <property type="entry name" value="AA/rel_permease1"/>
</dbReference>
<feature type="transmembrane region" description="Helical" evidence="7">
    <location>
        <begin position="588"/>
        <end position="608"/>
    </location>
</feature>
<reference evidence="8 9" key="1">
    <citation type="journal article" date="2011" name="J. Bacteriol.">
        <title>Genome sequence of Chthoniobacter flavus Ellin428, an aerobic heterotrophic soil bacterium.</title>
        <authorList>
            <person name="Kant R."/>
            <person name="van Passel M.W."/>
            <person name="Palva A."/>
            <person name="Lucas S."/>
            <person name="Lapidus A."/>
            <person name="Glavina Del Rio T."/>
            <person name="Dalin E."/>
            <person name="Tice H."/>
            <person name="Bruce D."/>
            <person name="Goodwin L."/>
            <person name="Pitluck S."/>
            <person name="Larimer F.W."/>
            <person name="Land M.L."/>
            <person name="Hauser L."/>
            <person name="Sangwan P."/>
            <person name="de Vos W.M."/>
            <person name="Janssen P.H."/>
            <person name="Smidt H."/>
        </authorList>
    </citation>
    <scope>NUCLEOTIDE SEQUENCE [LARGE SCALE GENOMIC DNA]</scope>
    <source>
        <strain evidence="8 9">Ellin428</strain>
    </source>
</reference>
<feature type="transmembrane region" description="Helical" evidence="7">
    <location>
        <begin position="20"/>
        <end position="38"/>
    </location>
</feature>
<feature type="transmembrane region" description="Helical" evidence="7">
    <location>
        <begin position="345"/>
        <end position="362"/>
    </location>
</feature>
<evidence type="ECO:0000256" key="2">
    <source>
        <dbReference type="ARBA" id="ARBA00022475"/>
    </source>
</evidence>
<evidence type="ECO:0000313" key="9">
    <source>
        <dbReference type="Proteomes" id="UP000005824"/>
    </source>
</evidence>
<keyword evidence="5 7" id="KW-0472">Membrane</keyword>
<feature type="transmembrane region" description="Helical" evidence="7">
    <location>
        <begin position="50"/>
        <end position="70"/>
    </location>
</feature>
<dbReference type="AlphaFoldDB" id="B4D7L4"/>
<dbReference type="PANTHER" id="PTHR42770">
    <property type="entry name" value="AMINO ACID TRANSPORTER-RELATED"/>
    <property type="match status" value="1"/>
</dbReference>
<evidence type="ECO:0000256" key="1">
    <source>
        <dbReference type="ARBA" id="ARBA00004651"/>
    </source>
</evidence>
<feature type="transmembrane region" description="Helical" evidence="7">
    <location>
        <begin position="550"/>
        <end position="576"/>
    </location>
</feature>
<comment type="subcellular location">
    <subcellularLocation>
        <location evidence="1">Cell membrane</location>
        <topology evidence="1">Multi-pass membrane protein</topology>
    </subcellularLocation>
</comment>
<keyword evidence="9" id="KW-1185">Reference proteome</keyword>
<dbReference type="GO" id="GO:0022857">
    <property type="term" value="F:transmembrane transporter activity"/>
    <property type="evidence" value="ECO:0007669"/>
    <property type="project" value="InterPro"/>
</dbReference>
<dbReference type="EMBL" id="ABVL01000018">
    <property type="protein sequence ID" value="EDY17631.1"/>
    <property type="molecule type" value="Genomic_DNA"/>
</dbReference>
<keyword evidence="4 7" id="KW-1133">Transmembrane helix</keyword>
<feature type="region of interest" description="Disordered" evidence="6">
    <location>
        <begin position="233"/>
        <end position="252"/>
    </location>
</feature>
<dbReference type="STRING" id="497964.CfE428DRAFT_4929"/>
<comment type="caution">
    <text evidence="8">The sequence shown here is derived from an EMBL/GenBank/DDBJ whole genome shotgun (WGS) entry which is preliminary data.</text>
</comment>
<dbReference type="InParanoid" id="B4D7L4"/>
<keyword evidence="2" id="KW-1003">Cell membrane</keyword>
<feature type="transmembrane region" description="Helical" evidence="7">
    <location>
        <begin position="146"/>
        <end position="168"/>
    </location>
</feature>
<dbReference type="eggNOG" id="COG0531">
    <property type="taxonomic scope" value="Bacteria"/>
</dbReference>